<dbReference type="Gene3D" id="3.40.50.2300">
    <property type="match status" value="1"/>
</dbReference>
<feature type="modified residue" description="Phosphohistidine" evidence="14">
    <location>
        <position position="876"/>
    </location>
</feature>
<evidence type="ECO:0000256" key="10">
    <source>
        <dbReference type="ARBA" id="ARBA00022840"/>
    </source>
</evidence>
<dbReference type="SUPFAM" id="SSF47384">
    <property type="entry name" value="Homodimeric domain of signal transducing histidine kinase"/>
    <property type="match status" value="1"/>
</dbReference>
<dbReference type="NCBIfam" id="TIGR00229">
    <property type="entry name" value="sensory_box"/>
    <property type="match status" value="2"/>
</dbReference>
<protein>
    <recommendedName>
        <fullName evidence="3">histidine kinase</fullName>
        <ecNumber evidence="3">2.7.13.3</ecNumber>
    </recommendedName>
</protein>
<dbReference type="Pfam" id="PF08447">
    <property type="entry name" value="PAS_3"/>
    <property type="match status" value="1"/>
</dbReference>
<feature type="domain" description="PAC" evidence="20">
    <location>
        <begin position="331"/>
        <end position="385"/>
    </location>
</feature>
<dbReference type="SMART" id="SM00091">
    <property type="entry name" value="PAS"/>
    <property type="match status" value="3"/>
</dbReference>
<keyword evidence="11" id="KW-1133">Transmembrane helix</keyword>
<evidence type="ECO:0000256" key="8">
    <source>
        <dbReference type="ARBA" id="ARBA00022741"/>
    </source>
</evidence>
<dbReference type="FunFam" id="1.10.287.130:FF:000004">
    <property type="entry name" value="Ethylene receptor 1"/>
    <property type="match status" value="1"/>
</dbReference>
<dbReference type="GO" id="GO:0005524">
    <property type="term" value="F:ATP binding"/>
    <property type="evidence" value="ECO:0007669"/>
    <property type="project" value="UniProtKB-KW"/>
</dbReference>
<comment type="caution">
    <text evidence="22">The sequence shown here is derived from an EMBL/GenBank/DDBJ whole genome shotgun (WGS) entry which is preliminary data.</text>
</comment>
<dbReference type="EMBL" id="JAAIJR010000036">
    <property type="protein sequence ID" value="NEX20786.1"/>
    <property type="molecule type" value="Genomic_DNA"/>
</dbReference>
<dbReference type="InterPro" id="IPR013655">
    <property type="entry name" value="PAS_fold_3"/>
</dbReference>
<dbReference type="Pfam" id="PF02518">
    <property type="entry name" value="HATPase_c"/>
    <property type="match status" value="1"/>
</dbReference>
<comment type="catalytic activity">
    <reaction evidence="1">
        <text>ATP + protein L-histidine = ADP + protein N-phospho-L-histidine.</text>
        <dbReference type="EC" id="2.7.13.3"/>
    </reaction>
</comment>
<evidence type="ECO:0000259" key="19">
    <source>
        <dbReference type="PROSITE" id="PS50112"/>
    </source>
</evidence>
<dbReference type="FunFam" id="3.30.565.10:FF:000010">
    <property type="entry name" value="Sensor histidine kinase RcsC"/>
    <property type="match status" value="1"/>
</dbReference>
<dbReference type="InterPro" id="IPR036890">
    <property type="entry name" value="HATPase_C_sf"/>
</dbReference>
<accession>A0A6P1DVR4</accession>
<dbReference type="SUPFAM" id="SSF55785">
    <property type="entry name" value="PYP-like sensor domain (PAS domain)"/>
    <property type="match status" value="3"/>
</dbReference>
<evidence type="ECO:0000256" key="12">
    <source>
        <dbReference type="ARBA" id="ARBA00023012"/>
    </source>
</evidence>
<sequence>MDALTDIDWLKLAGSPAIIQALPDPLWVKDLSGLYRVCNPAFEHFFGVAGVVGRRDCDLFRMSLAQDFERHEQALTLAGEPQRYVQAVPSLDGAEVRYLNVSLSPLRDALGQMVGILGSGHGIRADRCSSEASWYSESRFHQLFEQIEAISVQGYDRYRRVIYWNPASTVLYGYAAEEAIGCQLEDLIIPDVMREGVIAAVDAWVNGGPAAPAGELTLRRADGSPVHVFSSHVMLKGPDGEPQMYCVDIDLSARKEAEEQARKLSLAVEQSPVSILITDPQGRIEYVNKALIQASGYLREEVIGRNPRIFSSGMTPGQTYGDLWGALSRGEEWRGELINRRKDGTPYTESALIAPIRQPDGEISHYIAVKEDVTEAKRTAEELEGYRSHLEELVEERTRQLNEARRQAEAASEAKSAFLANMSHEIRTPMNAILGLTYLLGRNLSAESDRVILRQIDDSANHLLGIINDILDVSKIEAGKLILHERAFLLDALLGQVNSMIRAQATAKGLRFDCISRGVPRVLYGDDSRLRQALVNYLTNAVKFTPQGSVTLRLAMLEETDDDIFLRIEVEDTGIGITTDDLARLFEPFTQVDQSAARSFTGTGLGLVITRRLARLMGGDAGAESEPGRGSLFWLTARLRKVSEEDSVQLDQVQADGVAEQGLAERYGGARLLVAEDNLINQEVIRELLQIVELEADFANTGQEAIEMACQGGYPLLLMDIQMPVLDGLEASRRLRQRTDWRPCPIVAMTANAFEEDKQRCREAGMDDHISKPVDPPLFYSTLLKWLERSQVPARQRRPVERLQRPPSTAAASSVIDCVATMPGVEVVGALKKLKGYRSLYESILAKYAQQHQQDPERLRAALLAGERDEARRLAHTLKGLAGTLGFVELQGMMSEILQAIDAQQTLDLLEPRIREAEAVHARLVDRISSAVPG</sequence>
<evidence type="ECO:0000259" key="21">
    <source>
        <dbReference type="PROSITE" id="PS50894"/>
    </source>
</evidence>
<keyword evidence="10" id="KW-0067">ATP-binding</keyword>
<dbReference type="CDD" id="cd00130">
    <property type="entry name" value="PAS"/>
    <property type="match status" value="3"/>
</dbReference>
<evidence type="ECO:0000256" key="5">
    <source>
        <dbReference type="ARBA" id="ARBA00022553"/>
    </source>
</evidence>
<evidence type="ECO:0000256" key="7">
    <source>
        <dbReference type="ARBA" id="ARBA00022692"/>
    </source>
</evidence>
<keyword evidence="6" id="KW-0808">Transferase</keyword>
<keyword evidence="8" id="KW-0547">Nucleotide-binding</keyword>
<dbReference type="InterPro" id="IPR003661">
    <property type="entry name" value="HisK_dim/P_dom"/>
</dbReference>
<dbReference type="Pfam" id="PF00512">
    <property type="entry name" value="HisKA"/>
    <property type="match status" value="1"/>
</dbReference>
<dbReference type="InterPro" id="IPR035965">
    <property type="entry name" value="PAS-like_dom_sf"/>
</dbReference>
<dbReference type="Proteomes" id="UP000471640">
    <property type="component" value="Unassembled WGS sequence"/>
</dbReference>
<dbReference type="PROSITE" id="PS50110">
    <property type="entry name" value="RESPONSE_REGULATORY"/>
    <property type="match status" value="1"/>
</dbReference>
<dbReference type="InterPro" id="IPR005467">
    <property type="entry name" value="His_kinase_dom"/>
</dbReference>
<dbReference type="SUPFAM" id="SSF47226">
    <property type="entry name" value="Histidine-containing phosphotransfer domain, HPT domain"/>
    <property type="match status" value="1"/>
</dbReference>
<dbReference type="RefSeq" id="WP_164653892.1">
    <property type="nucleotide sequence ID" value="NZ_JAAIJR010000036.1"/>
</dbReference>
<evidence type="ECO:0000256" key="16">
    <source>
        <dbReference type="SAM" id="Coils"/>
    </source>
</evidence>
<dbReference type="InterPro" id="IPR000700">
    <property type="entry name" value="PAS-assoc_C"/>
</dbReference>
<reference evidence="23" key="1">
    <citation type="journal article" date="2020" name="Microbiol. Resour. Announc.">
        <title>Draft Genome Sequences of Thiorhodococcus mannitoliphagus and Thiorhodococcus minor, Purple Sulfur Photosynthetic Bacteria in the Gammaproteobacterial Family Chromatiaceae.</title>
        <authorList>
            <person name="Aviles F.A."/>
            <person name="Meyer T.E."/>
            <person name="Kyndt J.A."/>
        </authorList>
    </citation>
    <scope>NUCLEOTIDE SEQUENCE [LARGE SCALE GENOMIC DNA]</scope>
    <source>
        <strain evidence="23">DSM 18266</strain>
    </source>
</reference>
<dbReference type="InterPro" id="IPR013656">
    <property type="entry name" value="PAS_4"/>
</dbReference>
<dbReference type="EC" id="2.7.13.3" evidence="3"/>
<dbReference type="Pfam" id="PF01627">
    <property type="entry name" value="Hpt"/>
    <property type="match status" value="1"/>
</dbReference>
<proteinExistence type="predicted"/>
<dbReference type="Gene3D" id="1.20.120.160">
    <property type="entry name" value="HPT domain"/>
    <property type="match status" value="1"/>
</dbReference>
<dbReference type="SMART" id="SM00387">
    <property type="entry name" value="HATPase_c"/>
    <property type="match status" value="1"/>
</dbReference>
<evidence type="ECO:0000256" key="13">
    <source>
        <dbReference type="ARBA" id="ARBA00023136"/>
    </source>
</evidence>
<dbReference type="PROSITE" id="PS50894">
    <property type="entry name" value="HPT"/>
    <property type="match status" value="1"/>
</dbReference>
<keyword evidence="5 15" id="KW-0597">Phosphoprotein</keyword>
<dbReference type="SMART" id="SM00388">
    <property type="entry name" value="HisKA"/>
    <property type="match status" value="1"/>
</dbReference>
<dbReference type="PROSITE" id="PS50113">
    <property type="entry name" value="PAC"/>
    <property type="match status" value="2"/>
</dbReference>
<feature type="modified residue" description="4-aspartylphosphate" evidence="15">
    <location>
        <position position="720"/>
    </location>
</feature>
<dbReference type="InterPro" id="IPR004358">
    <property type="entry name" value="Sig_transdc_His_kin-like_C"/>
</dbReference>
<keyword evidence="12" id="KW-0902">Two-component regulatory system</keyword>
<dbReference type="SUPFAM" id="SSF55874">
    <property type="entry name" value="ATPase domain of HSP90 chaperone/DNA topoisomerase II/histidine kinase"/>
    <property type="match status" value="1"/>
</dbReference>
<evidence type="ECO:0000256" key="14">
    <source>
        <dbReference type="PROSITE-ProRule" id="PRU00110"/>
    </source>
</evidence>
<evidence type="ECO:0000256" key="9">
    <source>
        <dbReference type="ARBA" id="ARBA00022777"/>
    </source>
</evidence>
<feature type="domain" description="PAC" evidence="20">
    <location>
        <begin position="212"/>
        <end position="263"/>
    </location>
</feature>
<dbReference type="SMART" id="SM00086">
    <property type="entry name" value="PAC"/>
    <property type="match status" value="3"/>
</dbReference>
<dbReference type="CDD" id="cd17546">
    <property type="entry name" value="REC_hyHK_CKI1_RcsC-like"/>
    <property type="match status" value="1"/>
</dbReference>
<dbReference type="PANTHER" id="PTHR45339">
    <property type="entry name" value="HYBRID SIGNAL TRANSDUCTION HISTIDINE KINASE J"/>
    <property type="match status" value="1"/>
</dbReference>
<feature type="domain" description="HPt" evidence="21">
    <location>
        <begin position="837"/>
        <end position="934"/>
    </location>
</feature>
<dbReference type="CDD" id="cd00082">
    <property type="entry name" value="HisKA"/>
    <property type="match status" value="1"/>
</dbReference>
<dbReference type="PANTHER" id="PTHR45339:SF1">
    <property type="entry name" value="HYBRID SIGNAL TRANSDUCTION HISTIDINE KINASE J"/>
    <property type="match status" value="1"/>
</dbReference>
<dbReference type="AlphaFoldDB" id="A0A6P1DVR4"/>
<dbReference type="Gene3D" id="1.10.287.130">
    <property type="match status" value="1"/>
</dbReference>
<comment type="subcellular location">
    <subcellularLocation>
        <location evidence="2">Cell membrane</location>
        <topology evidence="2">Multi-pass membrane protein</topology>
    </subcellularLocation>
</comment>
<gene>
    <name evidence="22" type="ORF">G3480_10760</name>
</gene>
<keyword evidence="13" id="KW-0472">Membrane</keyword>
<dbReference type="CDD" id="cd16922">
    <property type="entry name" value="HATPase_EvgS-ArcB-TorS-like"/>
    <property type="match status" value="1"/>
</dbReference>
<dbReference type="GO" id="GO:0005886">
    <property type="term" value="C:plasma membrane"/>
    <property type="evidence" value="ECO:0007669"/>
    <property type="project" value="UniProtKB-SubCell"/>
</dbReference>
<dbReference type="InterPro" id="IPR036641">
    <property type="entry name" value="HPT_dom_sf"/>
</dbReference>
<feature type="domain" description="PAS" evidence="19">
    <location>
        <begin position="136"/>
        <end position="191"/>
    </location>
</feature>
<dbReference type="InterPro" id="IPR011006">
    <property type="entry name" value="CheY-like_superfamily"/>
</dbReference>
<reference evidence="22 23" key="2">
    <citation type="submission" date="2020-02" db="EMBL/GenBank/DDBJ databases">
        <title>Genome sequences of Thiorhodococcus mannitoliphagus and Thiorhodococcus minor, purple sulfur photosynthetic bacteria in the gammaproteobacterial family, Chromatiaceae.</title>
        <authorList>
            <person name="Aviles F.A."/>
            <person name="Meyer T.E."/>
            <person name="Kyndt J.A."/>
        </authorList>
    </citation>
    <scope>NUCLEOTIDE SEQUENCE [LARGE SCALE GENOMIC DNA]</scope>
    <source>
        <strain evidence="22 23">DSM 18266</strain>
    </source>
</reference>
<evidence type="ECO:0000313" key="23">
    <source>
        <dbReference type="Proteomes" id="UP000471640"/>
    </source>
</evidence>
<dbReference type="InterPro" id="IPR008207">
    <property type="entry name" value="Sig_transdc_His_kin_Hpt_dom"/>
</dbReference>
<dbReference type="PROSITE" id="PS50109">
    <property type="entry name" value="HIS_KIN"/>
    <property type="match status" value="1"/>
</dbReference>
<dbReference type="SMART" id="SM00448">
    <property type="entry name" value="REC"/>
    <property type="match status" value="1"/>
</dbReference>
<feature type="domain" description="Histidine kinase" evidence="17">
    <location>
        <begin position="421"/>
        <end position="641"/>
    </location>
</feature>
<dbReference type="InterPro" id="IPR036097">
    <property type="entry name" value="HisK_dim/P_sf"/>
</dbReference>
<dbReference type="PROSITE" id="PS50112">
    <property type="entry name" value="PAS"/>
    <property type="match status" value="2"/>
</dbReference>
<evidence type="ECO:0000256" key="1">
    <source>
        <dbReference type="ARBA" id="ARBA00000085"/>
    </source>
</evidence>
<dbReference type="Pfam" id="PF08448">
    <property type="entry name" value="PAS_4"/>
    <property type="match status" value="1"/>
</dbReference>
<feature type="domain" description="Response regulatory" evidence="18">
    <location>
        <begin position="671"/>
        <end position="787"/>
    </location>
</feature>
<dbReference type="GO" id="GO:0000155">
    <property type="term" value="F:phosphorelay sensor kinase activity"/>
    <property type="evidence" value="ECO:0007669"/>
    <property type="project" value="InterPro"/>
</dbReference>
<keyword evidence="7" id="KW-0812">Transmembrane</keyword>
<evidence type="ECO:0000256" key="11">
    <source>
        <dbReference type="ARBA" id="ARBA00022989"/>
    </source>
</evidence>
<evidence type="ECO:0000256" key="3">
    <source>
        <dbReference type="ARBA" id="ARBA00012438"/>
    </source>
</evidence>
<dbReference type="InterPro" id="IPR000014">
    <property type="entry name" value="PAS"/>
</dbReference>
<organism evidence="22 23">
    <name type="scientific">Thiorhodococcus mannitoliphagus</name>
    <dbReference type="NCBI Taxonomy" id="329406"/>
    <lineage>
        <taxon>Bacteria</taxon>
        <taxon>Pseudomonadati</taxon>
        <taxon>Pseudomonadota</taxon>
        <taxon>Gammaproteobacteria</taxon>
        <taxon>Chromatiales</taxon>
        <taxon>Chromatiaceae</taxon>
        <taxon>Thiorhodococcus</taxon>
    </lineage>
</organism>
<evidence type="ECO:0000256" key="6">
    <source>
        <dbReference type="ARBA" id="ARBA00022679"/>
    </source>
</evidence>
<evidence type="ECO:0000259" key="18">
    <source>
        <dbReference type="PROSITE" id="PS50110"/>
    </source>
</evidence>
<feature type="coiled-coil region" evidence="16">
    <location>
        <begin position="376"/>
        <end position="421"/>
    </location>
</feature>
<evidence type="ECO:0000256" key="15">
    <source>
        <dbReference type="PROSITE-ProRule" id="PRU00169"/>
    </source>
</evidence>
<dbReference type="InterPro" id="IPR001610">
    <property type="entry name" value="PAC"/>
</dbReference>
<keyword evidence="16" id="KW-0175">Coiled coil</keyword>
<dbReference type="PRINTS" id="PR00344">
    <property type="entry name" value="BCTRLSENSOR"/>
</dbReference>
<evidence type="ECO:0000256" key="4">
    <source>
        <dbReference type="ARBA" id="ARBA00022475"/>
    </source>
</evidence>
<dbReference type="Gene3D" id="3.30.565.10">
    <property type="entry name" value="Histidine kinase-like ATPase, C-terminal domain"/>
    <property type="match status" value="1"/>
</dbReference>
<name>A0A6P1DVR4_9GAMM</name>
<evidence type="ECO:0000259" key="20">
    <source>
        <dbReference type="PROSITE" id="PS50113"/>
    </source>
</evidence>
<dbReference type="Pfam" id="PF13426">
    <property type="entry name" value="PAS_9"/>
    <property type="match status" value="1"/>
</dbReference>
<dbReference type="SUPFAM" id="SSF52172">
    <property type="entry name" value="CheY-like"/>
    <property type="match status" value="1"/>
</dbReference>
<feature type="domain" description="PAS" evidence="19">
    <location>
        <begin position="260"/>
        <end position="306"/>
    </location>
</feature>
<dbReference type="InterPro" id="IPR001789">
    <property type="entry name" value="Sig_transdc_resp-reg_receiver"/>
</dbReference>
<evidence type="ECO:0000313" key="22">
    <source>
        <dbReference type="EMBL" id="NEX20786.1"/>
    </source>
</evidence>
<keyword evidence="4" id="KW-1003">Cell membrane</keyword>
<keyword evidence="23" id="KW-1185">Reference proteome</keyword>
<dbReference type="Gene3D" id="3.30.450.20">
    <property type="entry name" value="PAS domain"/>
    <property type="match status" value="3"/>
</dbReference>
<dbReference type="Pfam" id="PF00072">
    <property type="entry name" value="Response_reg"/>
    <property type="match status" value="1"/>
</dbReference>
<dbReference type="InterPro" id="IPR003594">
    <property type="entry name" value="HATPase_dom"/>
</dbReference>
<evidence type="ECO:0000259" key="17">
    <source>
        <dbReference type="PROSITE" id="PS50109"/>
    </source>
</evidence>
<keyword evidence="9" id="KW-0418">Kinase</keyword>
<evidence type="ECO:0000256" key="2">
    <source>
        <dbReference type="ARBA" id="ARBA00004651"/>
    </source>
</evidence>